<feature type="non-terminal residue" evidence="3">
    <location>
        <position position="1"/>
    </location>
</feature>
<dbReference type="AlphaFoldDB" id="A0A550C2L4"/>
<organism evidence="3 4">
    <name type="scientific">Schizophyllum amplum</name>
    <dbReference type="NCBI Taxonomy" id="97359"/>
    <lineage>
        <taxon>Eukaryota</taxon>
        <taxon>Fungi</taxon>
        <taxon>Dikarya</taxon>
        <taxon>Basidiomycota</taxon>
        <taxon>Agaricomycotina</taxon>
        <taxon>Agaricomycetes</taxon>
        <taxon>Agaricomycetidae</taxon>
        <taxon>Agaricales</taxon>
        <taxon>Schizophyllaceae</taxon>
        <taxon>Schizophyllum</taxon>
    </lineage>
</organism>
<keyword evidence="4" id="KW-1185">Reference proteome</keyword>
<dbReference type="OrthoDB" id="2668963at2759"/>
<dbReference type="Proteomes" id="UP000320762">
    <property type="component" value="Unassembled WGS sequence"/>
</dbReference>
<dbReference type="InterPro" id="IPR006600">
    <property type="entry name" value="HTH_CenpB_DNA-bd_dom"/>
</dbReference>
<proteinExistence type="predicted"/>
<accession>A0A550C2L4</accession>
<comment type="caution">
    <text evidence="3">The sequence shown here is derived from an EMBL/GenBank/DDBJ whole genome shotgun (WGS) entry which is preliminary data.</text>
</comment>
<name>A0A550C2L4_9AGAR</name>
<gene>
    <name evidence="3" type="ORF">BD626DRAFT_365091</name>
</gene>
<evidence type="ECO:0000259" key="2">
    <source>
        <dbReference type="PROSITE" id="PS51253"/>
    </source>
</evidence>
<reference evidence="3 4" key="1">
    <citation type="journal article" date="2019" name="New Phytol.">
        <title>Comparative genomics reveals unique wood-decay strategies and fruiting body development in the Schizophyllaceae.</title>
        <authorList>
            <person name="Almasi E."/>
            <person name="Sahu N."/>
            <person name="Krizsan K."/>
            <person name="Balint B."/>
            <person name="Kovacs G.M."/>
            <person name="Kiss B."/>
            <person name="Cseklye J."/>
            <person name="Drula E."/>
            <person name="Henrissat B."/>
            <person name="Nagy I."/>
            <person name="Chovatia M."/>
            <person name="Adam C."/>
            <person name="LaButti K."/>
            <person name="Lipzen A."/>
            <person name="Riley R."/>
            <person name="Grigoriev I.V."/>
            <person name="Nagy L.G."/>
        </authorList>
    </citation>
    <scope>NUCLEOTIDE SEQUENCE [LARGE SCALE GENOMIC DNA]</scope>
    <source>
        <strain evidence="3 4">NL-1724</strain>
    </source>
</reference>
<feature type="domain" description="HTH CENPB-type" evidence="2">
    <location>
        <begin position="1"/>
        <end position="63"/>
    </location>
</feature>
<feature type="non-terminal residue" evidence="3">
    <location>
        <position position="73"/>
    </location>
</feature>
<dbReference type="GO" id="GO:0003677">
    <property type="term" value="F:DNA binding"/>
    <property type="evidence" value="ECO:0007669"/>
    <property type="project" value="UniProtKB-KW"/>
</dbReference>
<keyword evidence="1" id="KW-0238">DNA-binding</keyword>
<sequence length="73" mass="8678">ILIDYANESARRGFPFSQRRISEHAEMILNAHLHGDESDADFIHVGTCWAQRFTTRYRDEMKPYWSHSLDHSR</sequence>
<evidence type="ECO:0000256" key="1">
    <source>
        <dbReference type="ARBA" id="ARBA00023125"/>
    </source>
</evidence>
<dbReference type="EMBL" id="VDMD01000031">
    <property type="protein sequence ID" value="TRM59039.1"/>
    <property type="molecule type" value="Genomic_DNA"/>
</dbReference>
<dbReference type="PROSITE" id="PS51253">
    <property type="entry name" value="HTH_CENPB"/>
    <property type="match status" value="1"/>
</dbReference>
<protein>
    <recommendedName>
        <fullName evidence="2">HTH CENPB-type domain-containing protein</fullName>
    </recommendedName>
</protein>
<evidence type="ECO:0000313" key="4">
    <source>
        <dbReference type="Proteomes" id="UP000320762"/>
    </source>
</evidence>
<evidence type="ECO:0000313" key="3">
    <source>
        <dbReference type="EMBL" id="TRM59039.1"/>
    </source>
</evidence>